<dbReference type="Pfam" id="PF00083">
    <property type="entry name" value="Sugar_tr"/>
    <property type="match status" value="1"/>
</dbReference>
<feature type="transmembrane region" description="Helical" evidence="6">
    <location>
        <begin position="366"/>
        <end position="385"/>
    </location>
</feature>
<keyword evidence="4 6" id="KW-1133">Transmembrane helix</keyword>
<evidence type="ECO:0000256" key="4">
    <source>
        <dbReference type="ARBA" id="ARBA00022989"/>
    </source>
</evidence>
<dbReference type="PANTHER" id="PTHR48022">
    <property type="entry name" value="PLASTIDIC GLUCOSE TRANSPORTER 4"/>
    <property type="match status" value="1"/>
</dbReference>
<dbReference type="InterPro" id="IPR036259">
    <property type="entry name" value="MFS_trans_sf"/>
</dbReference>
<dbReference type="Gene3D" id="1.20.1250.20">
    <property type="entry name" value="MFS general substrate transporter like domains"/>
    <property type="match status" value="1"/>
</dbReference>
<keyword evidence="9" id="KW-1185">Reference proteome</keyword>
<dbReference type="EMBL" id="JAGPXD010000001">
    <property type="protein sequence ID" value="KAH7376761.1"/>
    <property type="molecule type" value="Genomic_DNA"/>
</dbReference>
<feature type="transmembrane region" description="Helical" evidence="6">
    <location>
        <begin position="304"/>
        <end position="327"/>
    </location>
</feature>
<dbReference type="SUPFAM" id="SSF103473">
    <property type="entry name" value="MFS general substrate transporter"/>
    <property type="match status" value="1"/>
</dbReference>
<feature type="transmembrane region" description="Helical" evidence="6">
    <location>
        <begin position="339"/>
        <end position="359"/>
    </location>
</feature>
<feature type="transmembrane region" description="Helical" evidence="6">
    <location>
        <begin position="397"/>
        <end position="420"/>
    </location>
</feature>
<dbReference type="PANTHER" id="PTHR48022:SF41">
    <property type="entry name" value="MAJOR FACILITATOR SUPERFAMILY (MFS) PROFILE DOMAIN-CONTAINING PROTEIN"/>
    <property type="match status" value="1"/>
</dbReference>
<reference evidence="8" key="1">
    <citation type="journal article" date="2021" name="Nat. Commun.">
        <title>Genetic determinants of endophytism in the Arabidopsis root mycobiome.</title>
        <authorList>
            <person name="Mesny F."/>
            <person name="Miyauchi S."/>
            <person name="Thiergart T."/>
            <person name="Pickel B."/>
            <person name="Atanasova L."/>
            <person name="Karlsson M."/>
            <person name="Huettel B."/>
            <person name="Barry K.W."/>
            <person name="Haridas S."/>
            <person name="Chen C."/>
            <person name="Bauer D."/>
            <person name="Andreopoulos W."/>
            <person name="Pangilinan J."/>
            <person name="LaButti K."/>
            <person name="Riley R."/>
            <person name="Lipzen A."/>
            <person name="Clum A."/>
            <person name="Drula E."/>
            <person name="Henrissat B."/>
            <person name="Kohler A."/>
            <person name="Grigoriev I.V."/>
            <person name="Martin F.M."/>
            <person name="Hacquard S."/>
        </authorList>
    </citation>
    <scope>NUCLEOTIDE SEQUENCE</scope>
    <source>
        <strain evidence="8">MPI-CAGE-AT-0016</strain>
    </source>
</reference>
<evidence type="ECO:0000259" key="7">
    <source>
        <dbReference type="PROSITE" id="PS50850"/>
    </source>
</evidence>
<dbReference type="GO" id="GO:0016020">
    <property type="term" value="C:membrane"/>
    <property type="evidence" value="ECO:0007669"/>
    <property type="project" value="UniProtKB-SubCell"/>
</dbReference>
<dbReference type="OrthoDB" id="6612291at2759"/>
<sequence>MGSDRSNDGKELALSADKANVDHQEIIAVPSDEEMTAWQCMVANPKIVLWTLYANIGSMMVGYENLALSICLAMPAFQMTFASEVNGTLIIPAYWQSAWNATYNVMTMVGSVTAGVLQDWFGRRSVFLAAIFTSSAGIGVTYVAHTPGLFLGGKILTGFSIGLILAATQTYLSEVAPLPMRGIALSANTIMMNLGMLIAVASTFSRISIMDQSSFRVIFAGGWAFPAALAAGLYFMPESPYWLVMKSHHDKARKSLVRLSNGREDIEARLVQIQHTIEAERRLNAQKTSWAELFRGTNLRRTRIIVICFYMPVVVGSVIASNAPYFLNQTGLDSHTVVKLVQIGISLGVVSALFNIFLMMHIRHRLLTFIGVAFCAAMFLIMGVMGTMARTETNMTIIGMALLITSLSYGPAVGASNAIAGETSATQLRSKSMGLGQGWSAISSTIWQIILPYLFNADQLNLGGNIGWIFFVQAVLYLALLYFDVPGTKGRTYEELDIMFEQKIPAWRFESHKIDGNEQLE</sequence>
<evidence type="ECO:0000256" key="2">
    <source>
        <dbReference type="ARBA" id="ARBA00010992"/>
    </source>
</evidence>
<dbReference type="InterPro" id="IPR005828">
    <property type="entry name" value="MFS_sugar_transport-like"/>
</dbReference>
<feature type="transmembrane region" description="Helical" evidence="6">
    <location>
        <begin position="126"/>
        <end position="145"/>
    </location>
</feature>
<dbReference type="FunFam" id="1.20.1250.20:FF:000078">
    <property type="entry name" value="MFS maltose transporter, putative"/>
    <property type="match status" value="1"/>
</dbReference>
<feature type="transmembrane region" description="Helical" evidence="6">
    <location>
        <begin position="432"/>
        <end position="454"/>
    </location>
</feature>
<feature type="transmembrane region" description="Helical" evidence="6">
    <location>
        <begin position="466"/>
        <end position="483"/>
    </location>
</feature>
<feature type="transmembrane region" description="Helical" evidence="6">
    <location>
        <begin position="151"/>
        <end position="172"/>
    </location>
</feature>
<protein>
    <submittedName>
        <fullName evidence="8">General substrate transporter</fullName>
    </submittedName>
</protein>
<dbReference type="PROSITE" id="PS50850">
    <property type="entry name" value="MFS"/>
    <property type="match status" value="1"/>
</dbReference>
<dbReference type="PROSITE" id="PS00217">
    <property type="entry name" value="SUGAR_TRANSPORT_2"/>
    <property type="match status" value="1"/>
</dbReference>
<evidence type="ECO:0000256" key="3">
    <source>
        <dbReference type="ARBA" id="ARBA00022692"/>
    </source>
</evidence>
<keyword evidence="3 6" id="KW-0812">Transmembrane</keyword>
<proteinExistence type="inferred from homology"/>
<evidence type="ECO:0000256" key="5">
    <source>
        <dbReference type="ARBA" id="ARBA00023136"/>
    </source>
</evidence>
<dbReference type="AlphaFoldDB" id="A0A8K0TV03"/>
<gene>
    <name evidence="8" type="ORF">B0T11DRAFT_335871</name>
</gene>
<feature type="transmembrane region" description="Helical" evidence="6">
    <location>
        <begin position="184"/>
        <end position="205"/>
    </location>
</feature>
<keyword evidence="5 6" id="KW-0472">Membrane</keyword>
<comment type="similarity">
    <text evidence="2">Belongs to the major facilitator superfamily. Sugar transporter (TC 2.A.1.1) family.</text>
</comment>
<comment type="subcellular location">
    <subcellularLocation>
        <location evidence="1">Membrane</location>
        <topology evidence="1">Multi-pass membrane protein</topology>
    </subcellularLocation>
</comment>
<dbReference type="InterPro" id="IPR020846">
    <property type="entry name" value="MFS_dom"/>
</dbReference>
<dbReference type="Proteomes" id="UP000813385">
    <property type="component" value="Unassembled WGS sequence"/>
</dbReference>
<feature type="transmembrane region" description="Helical" evidence="6">
    <location>
        <begin position="217"/>
        <end position="236"/>
    </location>
</feature>
<dbReference type="InterPro" id="IPR050360">
    <property type="entry name" value="MFS_Sugar_Transporters"/>
</dbReference>
<accession>A0A8K0TV03</accession>
<evidence type="ECO:0000256" key="1">
    <source>
        <dbReference type="ARBA" id="ARBA00004141"/>
    </source>
</evidence>
<feature type="domain" description="Major facilitator superfamily (MFS) profile" evidence="7">
    <location>
        <begin position="50"/>
        <end position="489"/>
    </location>
</feature>
<name>A0A8K0TV03_9PEZI</name>
<dbReference type="InterPro" id="IPR005829">
    <property type="entry name" value="Sugar_transporter_CS"/>
</dbReference>
<dbReference type="GO" id="GO:0005351">
    <property type="term" value="F:carbohydrate:proton symporter activity"/>
    <property type="evidence" value="ECO:0007669"/>
    <property type="project" value="TreeGrafter"/>
</dbReference>
<evidence type="ECO:0000313" key="8">
    <source>
        <dbReference type="EMBL" id="KAH7376761.1"/>
    </source>
</evidence>
<organism evidence="8 9">
    <name type="scientific">Plectosphaerella cucumerina</name>
    <dbReference type="NCBI Taxonomy" id="40658"/>
    <lineage>
        <taxon>Eukaryota</taxon>
        <taxon>Fungi</taxon>
        <taxon>Dikarya</taxon>
        <taxon>Ascomycota</taxon>
        <taxon>Pezizomycotina</taxon>
        <taxon>Sordariomycetes</taxon>
        <taxon>Hypocreomycetidae</taxon>
        <taxon>Glomerellales</taxon>
        <taxon>Plectosphaerellaceae</taxon>
        <taxon>Plectosphaerella</taxon>
    </lineage>
</organism>
<evidence type="ECO:0000256" key="6">
    <source>
        <dbReference type="SAM" id="Phobius"/>
    </source>
</evidence>
<comment type="caution">
    <text evidence="8">The sequence shown here is derived from an EMBL/GenBank/DDBJ whole genome shotgun (WGS) entry which is preliminary data.</text>
</comment>
<evidence type="ECO:0000313" key="9">
    <source>
        <dbReference type="Proteomes" id="UP000813385"/>
    </source>
</evidence>